<evidence type="ECO:0000313" key="1">
    <source>
        <dbReference type="EMBL" id="KPN64865.1"/>
    </source>
</evidence>
<dbReference type="STRING" id="154981.AKJ29_06445"/>
<dbReference type="Proteomes" id="UP000050471">
    <property type="component" value="Unassembled WGS sequence"/>
</dbReference>
<dbReference type="OrthoDB" id="5941857at2"/>
<protein>
    <submittedName>
        <fullName evidence="1">Uncharacterized protein</fullName>
    </submittedName>
</protein>
<proteinExistence type="predicted"/>
<gene>
    <name evidence="1" type="ORF">AKJ29_06445</name>
</gene>
<evidence type="ECO:0000313" key="2">
    <source>
        <dbReference type="Proteomes" id="UP000050471"/>
    </source>
</evidence>
<dbReference type="AlphaFoldDB" id="A0A0P7J8B5"/>
<comment type="caution">
    <text evidence="1">The sequence shown here is derived from an EMBL/GenBank/DDBJ whole genome shotgun (WGS) entry which is preliminary data.</text>
</comment>
<sequence>MKELLDNAVLSIEFGVEDFKADDERRLLSAIRNLYAGVLLLCKQVLWNASPEGSEGSLIYKDLVPEKQEDGSVLMKPKKAHRNTIDRRQIEERFKSLDLDLDWGRLTSLANIRNDAEHLFLKATPVVAKEALASTLPLVQKLLADHLEEDPPTLLDEDVWQTLLQNSEVFEAQAAQCRKTFDGVFWGADILPDSIRFLRCPHCKSSLVRCDETVALEFENLWMDCAECNQEIDREDAFLHALAELVDSQSYLAAKNGELPSITTCPECSLESWSRYDQKCVFCNEETQTCGICGTDCDPDDYNPLDGYCSSCSYGMQKAMKDD</sequence>
<reference evidence="1 2" key="1">
    <citation type="submission" date="2015-09" db="EMBL/GenBank/DDBJ databases">
        <title>Draft genome sequence of Aliiroseovarius crassostreae CV919-312TSm, the causative agent of Roseovarius Oyster Disease (formerly Juvenile Oyster Disease).</title>
        <authorList>
            <person name="Kessner L."/>
            <person name="Spinard E."/>
            <person name="Nelson D."/>
        </authorList>
    </citation>
    <scope>NUCLEOTIDE SEQUENCE [LARGE SCALE GENOMIC DNA]</scope>
    <source>
        <strain evidence="1 2">CV919-312</strain>
    </source>
</reference>
<keyword evidence="2" id="KW-1185">Reference proteome</keyword>
<dbReference type="EMBL" id="LKBA01000001">
    <property type="protein sequence ID" value="KPN64865.1"/>
    <property type="molecule type" value="Genomic_DNA"/>
</dbReference>
<dbReference type="RefSeq" id="WP_055187344.1">
    <property type="nucleotide sequence ID" value="NZ_FPBS01000021.1"/>
</dbReference>
<accession>A0A0P7J8B5</accession>
<name>A0A0P7J8B5_9RHOB</name>
<organism evidence="1 2">
    <name type="scientific">Aliiroseovarius crassostreae</name>
    <dbReference type="NCBI Taxonomy" id="154981"/>
    <lineage>
        <taxon>Bacteria</taxon>
        <taxon>Pseudomonadati</taxon>
        <taxon>Pseudomonadota</taxon>
        <taxon>Alphaproteobacteria</taxon>
        <taxon>Rhodobacterales</taxon>
        <taxon>Paracoccaceae</taxon>
        <taxon>Aliiroseovarius</taxon>
    </lineage>
</organism>